<dbReference type="PANTHER" id="PTHR23150">
    <property type="entry name" value="SULFATASE MODIFYING FACTOR 1, 2"/>
    <property type="match status" value="1"/>
</dbReference>
<protein>
    <recommendedName>
        <fullName evidence="1">Sulfatase-modifying factor enzyme-like domain-containing protein</fullName>
    </recommendedName>
</protein>
<dbReference type="InterPro" id="IPR005532">
    <property type="entry name" value="SUMF_dom"/>
</dbReference>
<dbReference type="Gene3D" id="3.90.1580.10">
    <property type="entry name" value="paralog of FGE (formylglycine-generating enzyme)"/>
    <property type="match status" value="1"/>
</dbReference>
<feature type="domain" description="Sulfatase-modifying factor enzyme-like" evidence="1">
    <location>
        <begin position="67"/>
        <end position="256"/>
    </location>
</feature>
<evidence type="ECO:0000259" key="1">
    <source>
        <dbReference type="Pfam" id="PF03781"/>
    </source>
</evidence>
<dbReference type="SUPFAM" id="SSF56436">
    <property type="entry name" value="C-type lectin-like"/>
    <property type="match status" value="1"/>
</dbReference>
<dbReference type="Pfam" id="PF03781">
    <property type="entry name" value="FGE-sulfatase"/>
    <property type="match status" value="1"/>
</dbReference>
<sequence>MREANIVGQRSIILLVVMMVTFAGLVRAEVTKKLVVKSDKELKGIKVKRITWEKDGAKMVLIPKGSDKMEPFWIDMTEVTVGSFKKFLASTNHQFDGDLWRQIDKYSPTSKHPMIFVTWQDAADYAKWAGKRLPTEAEWEYAARGGLVNKRYPWGDNPLGHAESIARDYANCKGIGDRDGWDKSTAPVGSFKPNGYGLYDVAGNVFEWCQGWFGSDQRFRVLRGGSWYLDAYFLRVAYRYDVPSDVKYLHLGFRCVAEI</sequence>
<evidence type="ECO:0000313" key="2">
    <source>
        <dbReference type="EMBL" id="SVB69686.1"/>
    </source>
</evidence>
<dbReference type="InterPro" id="IPR051043">
    <property type="entry name" value="Sulfatase_Mod_Factor_Kinase"/>
</dbReference>
<dbReference type="EMBL" id="UINC01053316">
    <property type="protein sequence ID" value="SVB69686.1"/>
    <property type="molecule type" value="Genomic_DNA"/>
</dbReference>
<feature type="non-terminal residue" evidence="2">
    <location>
        <position position="259"/>
    </location>
</feature>
<dbReference type="PANTHER" id="PTHR23150:SF19">
    <property type="entry name" value="FORMYLGLYCINE-GENERATING ENZYME"/>
    <property type="match status" value="1"/>
</dbReference>
<dbReference type="InterPro" id="IPR042095">
    <property type="entry name" value="SUMF_sf"/>
</dbReference>
<gene>
    <name evidence="2" type="ORF">METZ01_LOCUS222540</name>
</gene>
<accession>A0A382G2Z9</accession>
<organism evidence="2">
    <name type="scientific">marine metagenome</name>
    <dbReference type="NCBI Taxonomy" id="408172"/>
    <lineage>
        <taxon>unclassified sequences</taxon>
        <taxon>metagenomes</taxon>
        <taxon>ecological metagenomes</taxon>
    </lineage>
</organism>
<dbReference type="AlphaFoldDB" id="A0A382G2Z9"/>
<proteinExistence type="predicted"/>
<dbReference type="InterPro" id="IPR016187">
    <property type="entry name" value="CTDL_fold"/>
</dbReference>
<dbReference type="GO" id="GO:0120147">
    <property type="term" value="F:formylglycine-generating oxidase activity"/>
    <property type="evidence" value="ECO:0007669"/>
    <property type="project" value="TreeGrafter"/>
</dbReference>
<reference evidence="2" key="1">
    <citation type="submission" date="2018-05" db="EMBL/GenBank/DDBJ databases">
        <authorList>
            <person name="Lanie J.A."/>
            <person name="Ng W.-L."/>
            <person name="Kazmierczak K.M."/>
            <person name="Andrzejewski T.M."/>
            <person name="Davidsen T.M."/>
            <person name="Wayne K.J."/>
            <person name="Tettelin H."/>
            <person name="Glass J.I."/>
            <person name="Rusch D."/>
            <person name="Podicherti R."/>
            <person name="Tsui H.-C.T."/>
            <person name="Winkler M.E."/>
        </authorList>
    </citation>
    <scope>NUCLEOTIDE SEQUENCE</scope>
</reference>
<name>A0A382G2Z9_9ZZZZ</name>